<feature type="compositionally biased region" description="Pro residues" evidence="1">
    <location>
        <begin position="71"/>
        <end position="83"/>
    </location>
</feature>
<evidence type="ECO:0000313" key="2">
    <source>
        <dbReference type="EMBL" id="EFY93873.1"/>
    </source>
</evidence>
<proteinExistence type="predicted"/>
<sequence>MQTPASSANAPGAMPTLDKTSEQLKLQFKVLGTLFPGSNLKHLLEKSQSELLELLSINHVSPRNKMQQLPPHIPITPGPPPILPQRREEDGQFASGSPADGSAPVSENGEAAEERQWDEYLDQPAAVASNDINALGLAADNHPARSYLGVTSMSAVFRTVFQLCPAAEEHTNKCARSLTAVPSQAQLEAPIIGRDPALSALRE</sequence>
<gene>
    <name evidence="2" type="ORF">MAC_00364</name>
</gene>
<dbReference type="OrthoDB" id="3362851at2759"/>
<evidence type="ECO:0000256" key="1">
    <source>
        <dbReference type="SAM" id="MobiDB-lite"/>
    </source>
</evidence>
<dbReference type="KEGG" id="maw:19244675"/>
<reference evidence="2 3" key="1">
    <citation type="journal article" date="2011" name="PLoS Genet.">
        <title>Genome sequencing and comparative transcriptomics of the model entomopathogenic fungi Metarhizium anisopliae and M. acridum.</title>
        <authorList>
            <person name="Gao Q."/>
            <person name="Jin K."/>
            <person name="Ying S.H."/>
            <person name="Zhang Y."/>
            <person name="Xiao G."/>
            <person name="Shang Y."/>
            <person name="Duan Z."/>
            <person name="Hu X."/>
            <person name="Xie X.Q."/>
            <person name="Zhou G."/>
            <person name="Peng G."/>
            <person name="Luo Z."/>
            <person name="Huang W."/>
            <person name="Wang B."/>
            <person name="Fang W."/>
            <person name="Wang S."/>
            <person name="Zhong Y."/>
            <person name="Ma L.J."/>
            <person name="St Leger R.J."/>
            <person name="Zhao G.P."/>
            <person name="Pei Y."/>
            <person name="Feng M.G."/>
            <person name="Xia Y."/>
            <person name="Wang C."/>
        </authorList>
    </citation>
    <scope>NUCLEOTIDE SEQUENCE [LARGE SCALE GENOMIC DNA]</scope>
    <source>
        <strain evidence="2 3">CQMa 102</strain>
    </source>
</reference>
<dbReference type="Proteomes" id="UP000002499">
    <property type="component" value="Unassembled WGS sequence"/>
</dbReference>
<dbReference type="AlphaFoldDB" id="E9DRJ5"/>
<dbReference type="HOGENOM" id="CLU_1349229_0_0_1"/>
<dbReference type="EMBL" id="GL698470">
    <property type="protein sequence ID" value="EFY93873.1"/>
    <property type="molecule type" value="Genomic_DNA"/>
</dbReference>
<dbReference type="GeneID" id="19244675"/>
<organism evidence="3">
    <name type="scientific">Metarhizium acridum (strain CQMa 102)</name>
    <dbReference type="NCBI Taxonomy" id="655827"/>
    <lineage>
        <taxon>Eukaryota</taxon>
        <taxon>Fungi</taxon>
        <taxon>Dikarya</taxon>
        <taxon>Ascomycota</taxon>
        <taxon>Pezizomycotina</taxon>
        <taxon>Sordariomycetes</taxon>
        <taxon>Hypocreomycetidae</taxon>
        <taxon>Hypocreales</taxon>
        <taxon>Clavicipitaceae</taxon>
        <taxon>Metarhizium</taxon>
    </lineage>
</organism>
<keyword evidence="3" id="KW-1185">Reference proteome</keyword>
<name>E9DRJ5_METAQ</name>
<feature type="region of interest" description="Disordered" evidence="1">
    <location>
        <begin position="65"/>
        <end position="114"/>
    </location>
</feature>
<protein>
    <submittedName>
        <fullName evidence="2">Uncharacterized protein</fullName>
    </submittedName>
</protein>
<dbReference type="InParanoid" id="E9DRJ5"/>
<evidence type="ECO:0000313" key="3">
    <source>
        <dbReference type="Proteomes" id="UP000002499"/>
    </source>
</evidence>
<accession>E9DRJ5</accession>